<dbReference type="InterPro" id="IPR004860">
    <property type="entry name" value="LAGLIDADG_dom"/>
</dbReference>
<dbReference type="InterPro" id="IPR051289">
    <property type="entry name" value="LAGLIDADG_Endonuclease"/>
</dbReference>
<dbReference type="Gene3D" id="3.10.28.10">
    <property type="entry name" value="Homing endonucleases"/>
    <property type="match status" value="1"/>
</dbReference>
<dbReference type="EMBL" id="PFJR01000018">
    <property type="protein sequence ID" value="PIX88467.1"/>
    <property type="molecule type" value="Genomic_DNA"/>
</dbReference>
<dbReference type="PANTHER" id="PTHR36181">
    <property type="entry name" value="INTRON-ENCODED ENDONUCLEASE AI3-RELATED"/>
    <property type="match status" value="1"/>
</dbReference>
<evidence type="ECO:0000313" key="3">
    <source>
        <dbReference type="Proteomes" id="UP000230064"/>
    </source>
</evidence>
<keyword evidence="2" id="KW-0255">Endonuclease</keyword>
<organism evidence="2 3">
    <name type="scientific">Candidatus Nealsonbacteria bacterium CG_4_10_14_3_um_filter_36_16</name>
    <dbReference type="NCBI Taxonomy" id="1974685"/>
    <lineage>
        <taxon>Bacteria</taxon>
        <taxon>Candidatus Nealsoniibacteriota</taxon>
    </lineage>
</organism>
<sequence>MPVLNSLKRNIAEYISGYVDGEGCFSVSFSRRKKLLIGWETKPSFSVGQNYDRAEVIELLKKYFDCGSIRRDYSDKTLKFEVRSITDLIQKIIPHFLKYPLLSGKRKDFELFVKICEMVQKRKHLRKEGLRKIIQLAYQMNKSGKRRYKQEEIQKELFR</sequence>
<dbReference type="PANTHER" id="PTHR36181:SF2">
    <property type="entry name" value="INTRON-ENCODED ENDONUCLEASE AI3-RELATED"/>
    <property type="match status" value="1"/>
</dbReference>
<name>A0A2M7MFG3_9BACT</name>
<dbReference type="GO" id="GO:0004519">
    <property type="term" value="F:endonuclease activity"/>
    <property type="evidence" value="ECO:0007669"/>
    <property type="project" value="UniProtKB-KW"/>
</dbReference>
<reference evidence="3" key="1">
    <citation type="submission" date="2017-09" db="EMBL/GenBank/DDBJ databases">
        <title>Depth-based differentiation of microbial function through sediment-hosted aquifers and enrichment of novel symbionts in the deep terrestrial subsurface.</title>
        <authorList>
            <person name="Probst A.J."/>
            <person name="Ladd B."/>
            <person name="Jarett J.K."/>
            <person name="Geller-Mcgrath D.E."/>
            <person name="Sieber C.M.K."/>
            <person name="Emerson J.B."/>
            <person name="Anantharaman K."/>
            <person name="Thomas B.C."/>
            <person name="Malmstrom R."/>
            <person name="Stieglmeier M."/>
            <person name="Klingl A."/>
            <person name="Woyke T."/>
            <person name="Ryan C.M."/>
            <person name="Banfield J.F."/>
        </authorList>
    </citation>
    <scope>NUCLEOTIDE SEQUENCE [LARGE SCALE GENOMIC DNA]</scope>
</reference>
<feature type="domain" description="Homing endonuclease LAGLIDADG" evidence="1">
    <location>
        <begin position="15"/>
        <end position="116"/>
    </location>
</feature>
<comment type="caution">
    <text evidence="2">The sequence shown here is derived from an EMBL/GenBank/DDBJ whole genome shotgun (WGS) entry which is preliminary data.</text>
</comment>
<evidence type="ECO:0000259" key="1">
    <source>
        <dbReference type="Pfam" id="PF00961"/>
    </source>
</evidence>
<keyword evidence="2" id="KW-0540">Nuclease</keyword>
<protein>
    <submittedName>
        <fullName evidence="2">Endonuclease</fullName>
    </submittedName>
</protein>
<accession>A0A2M7MFG3</accession>
<dbReference type="SUPFAM" id="SSF55608">
    <property type="entry name" value="Homing endonucleases"/>
    <property type="match status" value="1"/>
</dbReference>
<evidence type="ECO:0000313" key="2">
    <source>
        <dbReference type="EMBL" id="PIX88467.1"/>
    </source>
</evidence>
<keyword evidence="2" id="KW-0378">Hydrolase</keyword>
<dbReference type="Proteomes" id="UP000230064">
    <property type="component" value="Unassembled WGS sequence"/>
</dbReference>
<gene>
    <name evidence="2" type="ORF">COZ30_00740</name>
</gene>
<dbReference type="AlphaFoldDB" id="A0A2M7MFG3"/>
<dbReference type="Pfam" id="PF00961">
    <property type="entry name" value="LAGLIDADG_1"/>
    <property type="match status" value="1"/>
</dbReference>
<dbReference type="InterPro" id="IPR027434">
    <property type="entry name" value="Homing_endonucl"/>
</dbReference>
<proteinExistence type="predicted"/>